<keyword evidence="3" id="KW-1185">Reference proteome</keyword>
<protein>
    <submittedName>
        <fullName evidence="2">Uncharacterized protein</fullName>
    </submittedName>
</protein>
<evidence type="ECO:0000313" key="3">
    <source>
        <dbReference type="Proteomes" id="UP000887013"/>
    </source>
</evidence>
<dbReference type="EMBL" id="BMAW01060632">
    <property type="protein sequence ID" value="GFT27078.1"/>
    <property type="molecule type" value="Genomic_DNA"/>
</dbReference>
<proteinExistence type="predicted"/>
<organism evidence="2 3">
    <name type="scientific">Nephila pilipes</name>
    <name type="common">Giant wood spider</name>
    <name type="synonym">Nephila maculata</name>
    <dbReference type="NCBI Taxonomy" id="299642"/>
    <lineage>
        <taxon>Eukaryota</taxon>
        <taxon>Metazoa</taxon>
        <taxon>Ecdysozoa</taxon>
        <taxon>Arthropoda</taxon>
        <taxon>Chelicerata</taxon>
        <taxon>Arachnida</taxon>
        <taxon>Araneae</taxon>
        <taxon>Araneomorphae</taxon>
        <taxon>Entelegynae</taxon>
        <taxon>Araneoidea</taxon>
        <taxon>Nephilidae</taxon>
        <taxon>Nephila</taxon>
    </lineage>
</organism>
<name>A0A8X6TMN3_NEPPI</name>
<reference evidence="2" key="1">
    <citation type="submission" date="2020-08" db="EMBL/GenBank/DDBJ databases">
        <title>Multicomponent nature underlies the extraordinary mechanical properties of spider dragline silk.</title>
        <authorList>
            <person name="Kono N."/>
            <person name="Nakamura H."/>
            <person name="Mori M."/>
            <person name="Yoshida Y."/>
            <person name="Ohtoshi R."/>
            <person name="Malay A.D."/>
            <person name="Moran D.A.P."/>
            <person name="Tomita M."/>
            <person name="Numata K."/>
            <person name="Arakawa K."/>
        </authorList>
    </citation>
    <scope>NUCLEOTIDE SEQUENCE</scope>
</reference>
<evidence type="ECO:0000313" key="2">
    <source>
        <dbReference type="EMBL" id="GFT27078.1"/>
    </source>
</evidence>
<feature type="region of interest" description="Disordered" evidence="1">
    <location>
        <begin position="1"/>
        <end position="38"/>
    </location>
</feature>
<sequence>MRRLQKLSGDVSSNEEIFEEQIDSDNGNFRDRQSESDEEWEFSGDNAFYQNRIFAEKYKVNKWQKELFRVQKRKAYHNVIKNNCPAIQTYRTCDLNSRCMEPNV</sequence>
<gene>
    <name evidence="2" type="ORF">NPIL_344211</name>
</gene>
<dbReference type="Proteomes" id="UP000887013">
    <property type="component" value="Unassembled WGS sequence"/>
</dbReference>
<evidence type="ECO:0000256" key="1">
    <source>
        <dbReference type="SAM" id="MobiDB-lite"/>
    </source>
</evidence>
<comment type="caution">
    <text evidence="2">The sequence shown here is derived from an EMBL/GenBank/DDBJ whole genome shotgun (WGS) entry which is preliminary data.</text>
</comment>
<dbReference type="AlphaFoldDB" id="A0A8X6TMN3"/>
<accession>A0A8X6TMN3</accession>